<organism evidence="1 2">
    <name type="scientific">Paenibacillus polygoni</name>
    <dbReference type="NCBI Taxonomy" id="3050112"/>
    <lineage>
        <taxon>Bacteria</taxon>
        <taxon>Bacillati</taxon>
        <taxon>Bacillota</taxon>
        <taxon>Bacilli</taxon>
        <taxon>Bacillales</taxon>
        <taxon>Paenibacillaceae</taxon>
        <taxon>Paenibacillus</taxon>
    </lineage>
</organism>
<protein>
    <submittedName>
        <fullName evidence="1">Uncharacterized protein</fullName>
    </submittedName>
</protein>
<dbReference type="SUPFAM" id="SSF160207">
    <property type="entry name" value="NMB0488-like"/>
    <property type="match status" value="1"/>
</dbReference>
<evidence type="ECO:0000313" key="2">
    <source>
        <dbReference type="Proteomes" id="UP001236415"/>
    </source>
</evidence>
<reference evidence="1 2" key="1">
    <citation type="submission" date="2023-06" db="EMBL/GenBank/DDBJ databases">
        <title>Paenibacillus polygonum sp. nov., an endophytic bacterium, isolated from Polygonum lapathifolium L. in Nanji Wetland National Nature Reserve, South of Poyang Lake, Jiangxi Province, China.</title>
        <authorList>
            <person name="Yu Z."/>
        </authorList>
    </citation>
    <scope>NUCLEOTIDE SEQUENCE [LARGE SCALE GENOMIC DNA]</scope>
    <source>
        <strain evidence="1 2">C31</strain>
    </source>
</reference>
<dbReference type="EMBL" id="CP127162">
    <property type="protein sequence ID" value="WIV20125.1"/>
    <property type="molecule type" value="Genomic_DNA"/>
</dbReference>
<accession>A0ABY8XA95</accession>
<proteinExistence type="predicted"/>
<sequence>MFLKSAQLYSNNEKQFIISNQILLNGFLTEYGEVTELEWNCSEEILQKTLLEALNKSNTITLEKEDKVDPLAKHLGIKSWKKAKSDKKLVMVNHHFDDDPYFKVTATKKMKNGAYPGIKSVEILDDEALQDNNLAKSVLKAMKLSSI</sequence>
<dbReference type="Proteomes" id="UP001236415">
    <property type="component" value="Chromosome"/>
</dbReference>
<dbReference type="InterPro" id="IPR037891">
    <property type="entry name" value="Cdil-like_sf"/>
</dbReference>
<gene>
    <name evidence="1" type="ORF">QPK24_05260</name>
</gene>
<dbReference type="RefSeq" id="WP_285746769.1">
    <property type="nucleotide sequence ID" value="NZ_CP127162.1"/>
</dbReference>
<keyword evidence="2" id="KW-1185">Reference proteome</keyword>
<name>A0ABY8XA95_9BACL</name>
<evidence type="ECO:0000313" key="1">
    <source>
        <dbReference type="EMBL" id="WIV20125.1"/>
    </source>
</evidence>
<dbReference type="Gene3D" id="3.40.1590.10">
    <property type="entry name" value="NMB0488-like"/>
    <property type="match status" value="1"/>
</dbReference>